<dbReference type="SUPFAM" id="SSF53041">
    <property type="entry name" value="Resolvase-like"/>
    <property type="match status" value="1"/>
</dbReference>
<organism evidence="2 3">
    <name type="scientific">Rhizobium aquaticum</name>
    <dbReference type="NCBI Taxonomy" id="1549636"/>
    <lineage>
        <taxon>Bacteria</taxon>
        <taxon>Pseudomonadati</taxon>
        <taxon>Pseudomonadota</taxon>
        <taxon>Alphaproteobacteria</taxon>
        <taxon>Hyphomicrobiales</taxon>
        <taxon>Rhizobiaceae</taxon>
        <taxon>Rhizobium/Agrobacterium group</taxon>
        <taxon>Rhizobium</taxon>
    </lineage>
</organism>
<reference evidence="2 3" key="1">
    <citation type="submission" date="2024-06" db="EMBL/GenBank/DDBJ databases">
        <title>Genomic Encyclopedia of Type Strains, Phase IV (KMG-IV): sequencing the most valuable type-strain genomes for metagenomic binning, comparative biology and taxonomic classification.</title>
        <authorList>
            <person name="Goeker M."/>
        </authorList>
    </citation>
    <scope>NUCLEOTIDE SEQUENCE [LARGE SCALE GENOMIC DNA]</scope>
    <source>
        <strain evidence="2 3">DSM 29780</strain>
    </source>
</reference>
<gene>
    <name evidence="2" type="ORF">ABID16_004189</name>
</gene>
<feature type="domain" description="Resolvase/invertase-type recombinase catalytic" evidence="1">
    <location>
        <begin position="1"/>
        <end position="34"/>
    </location>
</feature>
<evidence type="ECO:0000313" key="2">
    <source>
        <dbReference type="EMBL" id="MET3615842.1"/>
    </source>
</evidence>
<name>A0ABV2J504_9HYPH</name>
<accession>A0ABV2J504</accession>
<evidence type="ECO:0000259" key="1">
    <source>
        <dbReference type="PROSITE" id="PS51736"/>
    </source>
</evidence>
<dbReference type="InterPro" id="IPR036162">
    <property type="entry name" value="Resolvase-like_N_sf"/>
</dbReference>
<dbReference type="PROSITE" id="PS51736">
    <property type="entry name" value="RECOMBINASES_3"/>
    <property type="match status" value="1"/>
</dbReference>
<proteinExistence type="predicted"/>
<keyword evidence="3" id="KW-1185">Reference proteome</keyword>
<dbReference type="EMBL" id="JBEPMB010000009">
    <property type="protein sequence ID" value="MET3615842.1"/>
    <property type="molecule type" value="Genomic_DNA"/>
</dbReference>
<dbReference type="Proteomes" id="UP001549047">
    <property type="component" value="Unassembled WGS sequence"/>
</dbReference>
<dbReference type="RefSeq" id="WP_354558305.1">
    <property type="nucleotide sequence ID" value="NZ_JBEPMB010000009.1"/>
</dbReference>
<dbReference type="Pfam" id="PF00239">
    <property type="entry name" value="Resolvase"/>
    <property type="match status" value="1"/>
</dbReference>
<protein>
    <submittedName>
        <fullName evidence="2">DNA invertase Pin-like site-specific DNA recombinase</fullName>
    </submittedName>
</protein>
<sequence>MVRAAAFFSGIAQFERDLISERVRSGLSAAKALGKSLAVRSAST</sequence>
<evidence type="ECO:0000313" key="3">
    <source>
        <dbReference type="Proteomes" id="UP001549047"/>
    </source>
</evidence>
<dbReference type="InterPro" id="IPR006119">
    <property type="entry name" value="Resolv_N"/>
</dbReference>
<comment type="caution">
    <text evidence="2">The sequence shown here is derived from an EMBL/GenBank/DDBJ whole genome shotgun (WGS) entry which is preliminary data.</text>
</comment>